<gene>
    <name evidence="4" type="ORF">SAMN05421835_13061</name>
</gene>
<feature type="domain" description="N-acetyltransferase" evidence="3">
    <location>
        <begin position="4"/>
        <end position="150"/>
    </location>
</feature>
<dbReference type="InterPro" id="IPR050832">
    <property type="entry name" value="Bact_Acetyltransf"/>
</dbReference>
<dbReference type="PROSITE" id="PS51186">
    <property type="entry name" value="GNAT"/>
    <property type="match status" value="1"/>
</dbReference>
<evidence type="ECO:0000313" key="5">
    <source>
        <dbReference type="Proteomes" id="UP000199025"/>
    </source>
</evidence>
<dbReference type="AlphaFoldDB" id="A0A1I4BW93"/>
<evidence type="ECO:0000313" key="4">
    <source>
        <dbReference type="EMBL" id="SFK72276.1"/>
    </source>
</evidence>
<dbReference type="PANTHER" id="PTHR43877">
    <property type="entry name" value="AMINOALKYLPHOSPHONATE N-ACETYLTRANSFERASE-RELATED-RELATED"/>
    <property type="match status" value="1"/>
</dbReference>
<dbReference type="PANTHER" id="PTHR43877:SF2">
    <property type="entry name" value="AMINOALKYLPHOSPHONATE N-ACETYLTRANSFERASE-RELATED"/>
    <property type="match status" value="1"/>
</dbReference>
<evidence type="ECO:0000256" key="1">
    <source>
        <dbReference type="ARBA" id="ARBA00022679"/>
    </source>
</evidence>
<dbReference type="GO" id="GO:0016747">
    <property type="term" value="F:acyltransferase activity, transferring groups other than amino-acyl groups"/>
    <property type="evidence" value="ECO:0007669"/>
    <property type="project" value="InterPro"/>
</dbReference>
<dbReference type="InterPro" id="IPR016181">
    <property type="entry name" value="Acyl_CoA_acyltransferase"/>
</dbReference>
<organism evidence="4 5">
    <name type="scientific">Amycolatopsis sacchari</name>
    <dbReference type="NCBI Taxonomy" id="115433"/>
    <lineage>
        <taxon>Bacteria</taxon>
        <taxon>Bacillati</taxon>
        <taxon>Actinomycetota</taxon>
        <taxon>Actinomycetes</taxon>
        <taxon>Pseudonocardiales</taxon>
        <taxon>Pseudonocardiaceae</taxon>
        <taxon>Amycolatopsis</taxon>
    </lineage>
</organism>
<dbReference type="CDD" id="cd04301">
    <property type="entry name" value="NAT_SF"/>
    <property type="match status" value="1"/>
</dbReference>
<reference evidence="4 5" key="1">
    <citation type="submission" date="2016-10" db="EMBL/GenBank/DDBJ databases">
        <authorList>
            <person name="de Groot N.N."/>
        </authorList>
    </citation>
    <scope>NUCLEOTIDE SEQUENCE [LARGE SCALE GENOMIC DNA]</scope>
    <source>
        <strain evidence="4 5">DSM 44468</strain>
    </source>
</reference>
<name>A0A1I4BW93_9PSEU</name>
<dbReference type="OrthoDB" id="9789603at2"/>
<proteinExistence type="predicted"/>
<dbReference type="Pfam" id="PF00583">
    <property type="entry name" value="Acetyltransf_1"/>
    <property type="match status" value="1"/>
</dbReference>
<accession>A0A1I4BW93</accession>
<dbReference type="STRING" id="115433.SAMN05421835_13061"/>
<dbReference type="Gene3D" id="3.40.630.30">
    <property type="match status" value="1"/>
</dbReference>
<keyword evidence="2 4" id="KW-0012">Acyltransferase</keyword>
<keyword evidence="1 4" id="KW-0808">Transferase</keyword>
<protein>
    <submittedName>
        <fullName evidence="4">L-amino acid N-acyltransferase YncA</fullName>
    </submittedName>
</protein>
<dbReference type="EMBL" id="FORP01000030">
    <property type="protein sequence ID" value="SFK72276.1"/>
    <property type="molecule type" value="Genomic_DNA"/>
</dbReference>
<dbReference type="Proteomes" id="UP000199025">
    <property type="component" value="Unassembled WGS sequence"/>
</dbReference>
<evidence type="ECO:0000256" key="2">
    <source>
        <dbReference type="ARBA" id="ARBA00023315"/>
    </source>
</evidence>
<keyword evidence="5" id="KW-1185">Reference proteome</keyword>
<evidence type="ECO:0000259" key="3">
    <source>
        <dbReference type="PROSITE" id="PS51186"/>
    </source>
</evidence>
<dbReference type="InterPro" id="IPR000182">
    <property type="entry name" value="GNAT_dom"/>
</dbReference>
<dbReference type="SUPFAM" id="SSF55729">
    <property type="entry name" value="Acyl-CoA N-acyltransferases (Nat)"/>
    <property type="match status" value="1"/>
</dbReference>
<sequence length="150" mass="16462">MEEIDIRRATAGDIEAIVAMLADDDLGRGRETPADLAPYRDAFARIDADPNQFLAVAEEAGDVVGSLQVTFVPGLSRRGATRAIVEAVRIRADRRSRGLGGVLVKWAIDEARRRNCALVQLTSDAARTDAHRFYLRLGFEQSHLGFKLAL</sequence>